<proteinExistence type="predicted"/>
<evidence type="ECO:0000313" key="3">
    <source>
        <dbReference type="EMBL" id="VDM63629.1"/>
    </source>
</evidence>
<dbReference type="GO" id="GO:1901981">
    <property type="term" value="F:phosphatidylinositol phosphate binding"/>
    <property type="evidence" value="ECO:0007669"/>
    <property type="project" value="TreeGrafter"/>
</dbReference>
<keyword evidence="1" id="KW-0812">Transmembrane</keyword>
<dbReference type="WBParaSite" id="ACOC_0001204301-mRNA-1">
    <property type="protein sequence ID" value="ACOC_0001204301-mRNA-1"/>
    <property type="gene ID" value="ACOC_0001204301"/>
</dbReference>
<evidence type="ECO:0000256" key="1">
    <source>
        <dbReference type="SAM" id="Phobius"/>
    </source>
</evidence>
<accession>A0A158PM06</accession>
<organism evidence="5">
    <name type="scientific">Angiostrongylus costaricensis</name>
    <name type="common">Nematode worm</name>
    <dbReference type="NCBI Taxonomy" id="334426"/>
    <lineage>
        <taxon>Eukaryota</taxon>
        <taxon>Metazoa</taxon>
        <taxon>Ecdysozoa</taxon>
        <taxon>Nematoda</taxon>
        <taxon>Chromadorea</taxon>
        <taxon>Rhabditida</taxon>
        <taxon>Rhabditina</taxon>
        <taxon>Rhabditomorpha</taxon>
        <taxon>Strongyloidea</taxon>
        <taxon>Metastrongylidae</taxon>
        <taxon>Angiostrongylus</taxon>
    </lineage>
</organism>
<reference evidence="3 4" key="2">
    <citation type="submission" date="2018-11" db="EMBL/GenBank/DDBJ databases">
        <authorList>
            <consortium name="Pathogen Informatics"/>
        </authorList>
    </citation>
    <scope>NUCLEOTIDE SEQUENCE [LARGE SCALE GENOMIC DNA]</scope>
    <source>
        <strain evidence="3 4">Costa Rica</strain>
    </source>
</reference>
<keyword evidence="4" id="KW-1185">Reference proteome</keyword>
<dbReference type="OMA" id="RESWIFT"/>
<evidence type="ECO:0000259" key="2">
    <source>
        <dbReference type="SMART" id="SM01175"/>
    </source>
</evidence>
<dbReference type="EMBL" id="UYYA01004874">
    <property type="protein sequence ID" value="VDM63629.1"/>
    <property type="molecule type" value="Genomic_DNA"/>
</dbReference>
<name>A0A158PM06_ANGCS</name>
<feature type="domain" description="Rubicon Homology" evidence="2">
    <location>
        <begin position="280"/>
        <end position="458"/>
    </location>
</feature>
<evidence type="ECO:0000313" key="5">
    <source>
        <dbReference type="WBParaSite" id="ACOC_0001204301-mRNA-1"/>
    </source>
</evidence>
<dbReference type="InterPro" id="IPR025258">
    <property type="entry name" value="RH_dom"/>
</dbReference>
<keyword evidence="1" id="KW-0472">Membrane</keyword>
<reference evidence="5" key="1">
    <citation type="submission" date="2016-04" db="UniProtKB">
        <authorList>
            <consortium name="WormBaseParasite"/>
        </authorList>
    </citation>
    <scope>IDENTIFICATION</scope>
</reference>
<dbReference type="PANTHER" id="PTHR45971">
    <property type="entry name" value="PHOX (PX) DOMAIN-CONTAINING PROTEIN"/>
    <property type="match status" value="1"/>
</dbReference>
<dbReference type="InterPro" id="IPR052428">
    <property type="entry name" value="Autophagy_HostDef_Reg"/>
</dbReference>
<gene>
    <name evidence="3" type="ORF">ACOC_LOCUS12044</name>
</gene>
<dbReference type="Proteomes" id="UP000267027">
    <property type="component" value="Unassembled WGS sequence"/>
</dbReference>
<dbReference type="SMART" id="SM01175">
    <property type="entry name" value="DUF4206"/>
    <property type="match status" value="1"/>
</dbReference>
<dbReference type="AlphaFoldDB" id="A0A158PM06"/>
<dbReference type="PANTHER" id="PTHR45971:SF1">
    <property type="entry name" value="RUBICON, ISOFORM A"/>
    <property type="match status" value="1"/>
</dbReference>
<keyword evidence="1" id="KW-1133">Transmembrane helix</keyword>
<dbReference type="OrthoDB" id="10067503at2759"/>
<feature type="transmembrane region" description="Helical" evidence="1">
    <location>
        <begin position="467"/>
        <end position="489"/>
    </location>
</feature>
<evidence type="ECO:0000313" key="4">
    <source>
        <dbReference type="Proteomes" id="UP000267027"/>
    </source>
</evidence>
<protein>
    <submittedName>
        <fullName evidence="5">DUF4206 domain-containing protein</fullName>
    </submittedName>
</protein>
<dbReference type="STRING" id="334426.A0A158PM06"/>
<dbReference type="Pfam" id="PF13901">
    <property type="entry name" value="RH_dom"/>
    <property type="match status" value="1"/>
</dbReference>
<sequence length="497" mass="57435">MNEFRVQYRSDDLPEVVPQEPYWKKVQEDLLTLLKRDSSISMDLEESNILMYALELSLCVIEESRWLNEISKDPELSRLVHEIDLKFPLAMNSSTLANSVPASVDELENRSAGQPDVPCFDLADAVNTKPTFFFNKKRAARRSLIAKGADADRSSRSPEHVWKKTILPILESFVEAEPLRDPRVAHWIEDMVQNHDKLMLFQGTSHDSSVGNFDGNLTRLSTNSECGPLRESWIFTLWKPESVKVLLEAQNYRCSGCGIRILRLLRQSFLSMLSPGCEIYNSSKNTTHMEFQVEKVRVLKHVIMLREKLSYMWDFVKECPDAEEAVTKYGNLRTLFTSLEHHLLHSLDLFSLSDLIRVHNKDMTSLLEPIVYYARCHIEACEVRVVHTTSPKSIDKSGHLVEAEVRYKEANIEEMKPERSVSIAELFFVNKQIDLSTSMESLAMAQLKPRPRRRSHREGYGWQRCRWMLYVTIWVAAIFSGFVRINGFLDTRIINLM</sequence>